<keyword evidence="3" id="KW-0233">DNA recombination</keyword>
<comment type="caution">
    <text evidence="7">The sequence shown here is derived from an EMBL/GenBank/DDBJ whole genome shotgun (WGS) entry which is preliminary data.</text>
</comment>
<evidence type="ECO:0000313" key="8">
    <source>
        <dbReference type="Proteomes" id="UP000482155"/>
    </source>
</evidence>
<dbReference type="Proteomes" id="UP000482155">
    <property type="component" value="Unassembled WGS sequence"/>
</dbReference>
<protein>
    <submittedName>
        <fullName evidence="7">Site-specific integrase</fullName>
    </submittedName>
</protein>
<evidence type="ECO:0000256" key="1">
    <source>
        <dbReference type="ARBA" id="ARBA00022908"/>
    </source>
</evidence>
<evidence type="ECO:0000259" key="6">
    <source>
        <dbReference type="PROSITE" id="PS51900"/>
    </source>
</evidence>
<dbReference type="GO" id="GO:0006310">
    <property type="term" value="P:DNA recombination"/>
    <property type="evidence" value="ECO:0007669"/>
    <property type="project" value="UniProtKB-KW"/>
</dbReference>
<dbReference type="InterPro" id="IPR002104">
    <property type="entry name" value="Integrase_catalytic"/>
</dbReference>
<dbReference type="EMBL" id="JAAIVB010000069">
    <property type="protein sequence ID" value="NEX63445.1"/>
    <property type="molecule type" value="Genomic_DNA"/>
</dbReference>
<organism evidence="7 8">
    <name type="scientific">Noviherbaspirillum galbum</name>
    <dbReference type="NCBI Taxonomy" id="2709383"/>
    <lineage>
        <taxon>Bacteria</taxon>
        <taxon>Pseudomonadati</taxon>
        <taxon>Pseudomonadota</taxon>
        <taxon>Betaproteobacteria</taxon>
        <taxon>Burkholderiales</taxon>
        <taxon>Oxalobacteraceae</taxon>
        <taxon>Noviherbaspirillum</taxon>
    </lineage>
</organism>
<dbReference type="InterPro" id="IPR011010">
    <property type="entry name" value="DNA_brk_join_enz"/>
</dbReference>
<keyword evidence="1" id="KW-0229">DNA integration</keyword>
<evidence type="ECO:0000256" key="4">
    <source>
        <dbReference type="PROSITE-ProRule" id="PRU01248"/>
    </source>
</evidence>
<dbReference type="RefSeq" id="WP_163967317.1">
    <property type="nucleotide sequence ID" value="NZ_JAAIVB010000069.1"/>
</dbReference>
<dbReference type="GO" id="GO:0003677">
    <property type="term" value="F:DNA binding"/>
    <property type="evidence" value="ECO:0007669"/>
    <property type="project" value="UniProtKB-UniRule"/>
</dbReference>
<dbReference type="PROSITE" id="PS51900">
    <property type="entry name" value="CB"/>
    <property type="match status" value="1"/>
</dbReference>
<evidence type="ECO:0000256" key="2">
    <source>
        <dbReference type="ARBA" id="ARBA00023125"/>
    </source>
</evidence>
<reference evidence="7 8" key="1">
    <citation type="submission" date="2020-02" db="EMBL/GenBank/DDBJ databases">
        <authorList>
            <person name="Kim M.K."/>
        </authorList>
    </citation>
    <scope>NUCLEOTIDE SEQUENCE [LARGE SCALE GENOMIC DNA]</scope>
    <source>
        <strain evidence="7 8">17J57-3</strain>
    </source>
</reference>
<feature type="domain" description="Core-binding (CB)" evidence="6">
    <location>
        <begin position="41"/>
        <end position="138"/>
    </location>
</feature>
<dbReference type="SUPFAM" id="SSF56349">
    <property type="entry name" value="DNA breaking-rejoining enzymes"/>
    <property type="match status" value="1"/>
</dbReference>
<dbReference type="InterPro" id="IPR044068">
    <property type="entry name" value="CB"/>
</dbReference>
<accession>A0A6B3SVN0</accession>
<dbReference type="AlphaFoldDB" id="A0A6B3SVN0"/>
<keyword evidence="8" id="KW-1185">Reference proteome</keyword>
<keyword evidence="2 4" id="KW-0238">DNA-binding</keyword>
<dbReference type="InterPro" id="IPR013762">
    <property type="entry name" value="Integrase-like_cat_sf"/>
</dbReference>
<dbReference type="InterPro" id="IPR010998">
    <property type="entry name" value="Integrase_recombinase_N"/>
</dbReference>
<sequence length="422" mass="48319">MAQLEFIDYTPWREEIDGDALQFVPDKLGRPIKGLPTIFWSNGEPWSEANHFSIEKVLSNQGQSTKTALALMKHLAAYANWLESEGLDWRHFPVRRDDRSVVRFRGYLIDQRDRTGGLSPGTTTARMAAVIQFYRHVQAYGLIAKSSPLWKDRMTVIRYHDSVGFERAIMRLSSELAIPNRKRNGLHLEDGLTPLRTEDVAKLMKFTQEQNLRELHLMLSLGILAGARIDTITSLGVKNIETAYPDVQTPGTYRLRVGPGTGVRTKFDVSGELMVPKFLIDNLKEYSYSMQRLRRQDLASEPNRGLLFLTSRGNPYVSSTFNRLMTDLRRNAVADGLRFMHSFKFHQTRATFGTWLMGVAISVAGPKVAVEFVKQTMLHRHERTTFLYVRFLEEAPIKAQMAKEFSQAFSGLLKRDWTQYHA</sequence>
<evidence type="ECO:0000256" key="3">
    <source>
        <dbReference type="ARBA" id="ARBA00023172"/>
    </source>
</evidence>
<evidence type="ECO:0000259" key="5">
    <source>
        <dbReference type="PROSITE" id="PS51898"/>
    </source>
</evidence>
<feature type="domain" description="Tyr recombinase" evidence="5">
    <location>
        <begin position="187"/>
        <end position="401"/>
    </location>
</feature>
<dbReference type="Gene3D" id="1.10.443.10">
    <property type="entry name" value="Intergrase catalytic core"/>
    <property type="match status" value="1"/>
</dbReference>
<name>A0A6B3SVN0_9BURK</name>
<evidence type="ECO:0000313" key="7">
    <source>
        <dbReference type="EMBL" id="NEX63445.1"/>
    </source>
</evidence>
<proteinExistence type="predicted"/>
<dbReference type="Pfam" id="PF00589">
    <property type="entry name" value="Phage_integrase"/>
    <property type="match status" value="1"/>
</dbReference>
<gene>
    <name evidence="7" type="ORF">G3574_20395</name>
</gene>
<dbReference type="Gene3D" id="1.10.150.130">
    <property type="match status" value="1"/>
</dbReference>
<dbReference type="GO" id="GO:0015074">
    <property type="term" value="P:DNA integration"/>
    <property type="evidence" value="ECO:0007669"/>
    <property type="project" value="UniProtKB-KW"/>
</dbReference>
<dbReference type="PROSITE" id="PS51898">
    <property type="entry name" value="TYR_RECOMBINASE"/>
    <property type="match status" value="1"/>
</dbReference>